<dbReference type="InterPro" id="IPR001623">
    <property type="entry name" value="DnaJ_domain"/>
</dbReference>
<dbReference type="FunFam" id="2.60.260.20:FF:000013">
    <property type="entry name" value="DnaJ subfamily B member 11"/>
    <property type="match status" value="1"/>
</dbReference>
<dbReference type="InterPro" id="IPR008971">
    <property type="entry name" value="HSP40/DnaJ_pept-bd"/>
</dbReference>
<evidence type="ECO:0000313" key="5">
    <source>
        <dbReference type="Proteomes" id="UP001333818"/>
    </source>
</evidence>
<dbReference type="SUPFAM" id="SSF49493">
    <property type="entry name" value="HSP40/DnaJ peptide-binding domain"/>
    <property type="match status" value="2"/>
</dbReference>
<dbReference type="RefSeq" id="WP_330483198.1">
    <property type="nucleotide sequence ID" value="NZ_JAZBJZ010000025.1"/>
</dbReference>
<dbReference type="AlphaFoldDB" id="A0AAW9PZZ0"/>
<name>A0AAW9PZZ0_9CYAN</name>
<dbReference type="PROSITE" id="PS50076">
    <property type="entry name" value="DNAJ_2"/>
    <property type="match status" value="1"/>
</dbReference>
<proteinExistence type="predicted"/>
<dbReference type="PANTHER" id="PTHR43096:SF52">
    <property type="entry name" value="DNAJ HOMOLOG 1, MITOCHONDRIAL-RELATED"/>
    <property type="match status" value="1"/>
</dbReference>
<comment type="caution">
    <text evidence="4">The sequence shown here is derived from an EMBL/GenBank/DDBJ whole genome shotgun (WGS) entry which is preliminary data.</text>
</comment>
<dbReference type="SUPFAM" id="SSF46565">
    <property type="entry name" value="Chaperone J-domain"/>
    <property type="match status" value="1"/>
</dbReference>
<protein>
    <submittedName>
        <fullName evidence="4">DnaJ C-terminal domain-containing protein</fullName>
    </submittedName>
</protein>
<dbReference type="Pfam" id="PF01556">
    <property type="entry name" value="DnaJ_C"/>
    <property type="match status" value="1"/>
</dbReference>
<sequence>MPTATDFKDYYAILGVSKTATAEEIKRAYRKLARKYHPDVNPGNPDAEAKFKDINEANEVVSNPETRKKYDQFGQYWKQSAEGVAPPRGTNESAAGFEQYSDFDDFINDLLGGLGGRTKAGRTYRRTSDGQPEDFAGFRSQAPAPDTEAAIALSLSEAFHGVQKRLQLDNEAMNVRIPAGAKRGSRIRIKGKGRPSPFSQQRGDLYLTIELFPHPFFQFSGDNLTCEVPIRPDEAVLGTQIQVPTPEGRVTMTVPKGVRSGQSLRLRGKGWILPKGDRTDLIVKLQIVSPQELSDIERDCYEKIQSNSIFNPRSAIAEVTL</sequence>
<evidence type="ECO:0000259" key="3">
    <source>
        <dbReference type="PROSITE" id="PS50076"/>
    </source>
</evidence>
<accession>A0AAW9PZZ0</accession>
<dbReference type="CDD" id="cd06257">
    <property type="entry name" value="DnaJ"/>
    <property type="match status" value="1"/>
</dbReference>
<feature type="region of interest" description="Disordered" evidence="2">
    <location>
        <begin position="119"/>
        <end position="142"/>
    </location>
</feature>
<evidence type="ECO:0000256" key="2">
    <source>
        <dbReference type="SAM" id="MobiDB-lite"/>
    </source>
</evidence>
<dbReference type="Pfam" id="PF00226">
    <property type="entry name" value="DnaJ"/>
    <property type="match status" value="1"/>
</dbReference>
<dbReference type="GO" id="GO:0005737">
    <property type="term" value="C:cytoplasm"/>
    <property type="evidence" value="ECO:0007669"/>
    <property type="project" value="TreeGrafter"/>
</dbReference>
<dbReference type="GO" id="GO:0042026">
    <property type="term" value="P:protein refolding"/>
    <property type="evidence" value="ECO:0007669"/>
    <property type="project" value="TreeGrafter"/>
</dbReference>
<feature type="domain" description="J" evidence="3">
    <location>
        <begin position="9"/>
        <end position="74"/>
    </location>
</feature>
<dbReference type="CDD" id="cd10747">
    <property type="entry name" value="DnaJ_C"/>
    <property type="match status" value="1"/>
</dbReference>
<keyword evidence="1" id="KW-0143">Chaperone</keyword>
<gene>
    <name evidence="4" type="ORF">V2H45_08430</name>
</gene>
<reference evidence="4" key="1">
    <citation type="submission" date="2024-01" db="EMBL/GenBank/DDBJ databases">
        <title>Bank of Algae and Cyanobacteria of the Azores (BACA) strain genomes.</title>
        <authorList>
            <person name="Luz R."/>
            <person name="Cordeiro R."/>
            <person name="Fonseca A."/>
            <person name="Goncalves V."/>
        </authorList>
    </citation>
    <scope>NUCLEOTIDE SEQUENCE</scope>
    <source>
        <strain evidence="4">BACA0141</strain>
    </source>
</reference>
<dbReference type="Proteomes" id="UP001333818">
    <property type="component" value="Unassembled WGS sequence"/>
</dbReference>
<dbReference type="InterPro" id="IPR002939">
    <property type="entry name" value="DnaJ_C"/>
</dbReference>
<dbReference type="PRINTS" id="PR00625">
    <property type="entry name" value="JDOMAIN"/>
</dbReference>
<organism evidence="4 5">
    <name type="scientific">Tumidithrix elongata BACA0141</name>
    <dbReference type="NCBI Taxonomy" id="2716417"/>
    <lineage>
        <taxon>Bacteria</taxon>
        <taxon>Bacillati</taxon>
        <taxon>Cyanobacteriota</taxon>
        <taxon>Cyanophyceae</taxon>
        <taxon>Pseudanabaenales</taxon>
        <taxon>Pseudanabaenaceae</taxon>
        <taxon>Tumidithrix</taxon>
        <taxon>Tumidithrix elongata</taxon>
    </lineage>
</organism>
<evidence type="ECO:0000256" key="1">
    <source>
        <dbReference type="ARBA" id="ARBA00023186"/>
    </source>
</evidence>
<dbReference type="PANTHER" id="PTHR43096">
    <property type="entry name" value="DNAJ HOMOLOG 1, MITOCHONDRIAL-RELATED"/>
    <property type="match status" value="1"/>
</dbReference>
<dbReference type="GO" id="GO:0051082">
    <property type="term" value="F:unfolded protein binding"/>
    <property type="evidence" value="ECO:0007669"/>
    <property type="project" value="InterPro"/>
</dbReference>
<dbReference type="EMBL" id="JAZBJZ010000025">
    <property type="protein sequence ID" value="MEE3716770.1"/>
    <property type="molecule type" value="Genomic_DNA"/>
</dbReference>
<evidence type="ECO:0000313" key="4">
    <source>
        <dbReference type="EMBL" id="MEE3716770.1"/>
    </source>
</evidence>
<dbReference type="Gene3D" id="2.60.260.20">
    <property type="entry name" value="Urease metallochaperone UreE, N-terminal domain"/>
    <property type="match status" value="2"/>
</dbReference>
<dbReference type="SMART" id="SM00271">
    <property type="entry name" value="DnaJ"/>
    <property type="match status" value="1"/>
</dbReference>
<dbReference type="Gene3D" id="1.10.287.110">
    <property type="entry name" value="DnaJ domain"/>
    <property type="match status" value="1"/>
</dbReference>
<dbReference type="InterPro" id="IPR036869">
    <property type="entry name" value="J_dom_sf"/>
</dbReference>
<keyword evidence="5" id="KW-1185">Reference proteome</keyword>